<name>A0A068T3I5_NEOGA</name>
<evidence type="ECO:0000313" key="2">
    <source>
        <dbReference type="Proteomes" id="UP000028181"/>
    </source>
</evidence>
<evidence type="ECO:0000313" key="1">
    <source>
        <dbReference type="EMBL" id="CDN51965.1"/>
    </source>
</evidence>
<dbReference type="KEGG" id="ngg:RG540_PA12890"/>
<dbReference type="AlphaFoldDB" id="A0A068T3I5"/>
<geneLocation type="plasmid" evidence="2">
    <name>II</name>
</geneLocation>
<accession>A0A068T3I5</accession>
<organism evidence="1 2">
    <name type="scientific">Neorhizobium galegae bv. orientalis str. HAMBI 540</name>
    <dbReference type="NCBI Taxonomy" id="1028800"/>
    <lineage>
        <taxon>Bacteria</taxon>
        <taxon>Pseudomonadati</taxon>
        <taxon>Pseudomonadota</taxon>
        <taxon>Alphaproteobacteria</taxon>
        <taxon>Hyphomicrobiales</taxon>
        <taxon>Rhizobiaceae</taxon>
        <taxon>Rhizobium/Agrobacterium group</taxon>
        <taxon>Neorhizobium</taxon>
    </lineage>
</organism>
<dbReference type="EMBL" id="HG938354">
    <property type="protein sequence ID" value="CDN51965.1"/>
    <property type="molecule type" value="Genomic_DNA"/>
</dbReference>
<reference evidence="2" key="1">
    <citation type="journal article" date="2014" name="BMC Genomics">
        <title>Genome sequencing of two Neorhizobium galegae strains reveals a noeT gene responsible for the unusual acetylation of the nodulation factors.</title>
        <authorList>
            <person name="Osterman J."/>
            <person name="Marsh J."/>
            <person name="Laine P.K."/>
            <person name="Zeng Z."/>
            <person name="Alatalo E."/>
            <person name="Sullivan J.T."/>
            <person name="Young J.P."/>
            <person name="Thomas-Oates J."/>
            <person name="Paulin L."/>
            <person name="Lindstrom K."/>
        </authorList>
    </citation>
    <scope>NUCLEOTIDE SEQUENCE [LARGE SCALE GENOMIC DNA]</scope>
    <source>
        <strain evidence="2">HAMBI 540</strain>
    </source>
</reference>
<keyword evidence="2" id="KW-1185">Reference proteome</keyword>
<proteinExistence type="predicted"/>
<dbReference type="Proteomes" id="UP000028181">
    <property type="component" value="Plasmid pHAMBI540a"/>
</dbReference>
<keyword evidence="1" id="KW-0614">Plasmid</keyword>
<dbReference type="PATRIC" id="fig|1028800.3.peg.5930"/>
<protein>
    <submittedName>
        <fullName evidence="1">Uncharacterized protein</fullName>
    </submittedName>
</protein>
<gene>
    <name evidence="1" type="ORF">RG540_PA12890</name>
</gene>
<sequence length="85" mass="9978">MRSNGRQAIFPVLYRLAAALDLIQEQILIYRLLIAYIERRHPEMVNMNNITEGPNSDELQRLLTYRSSLKTLERFTEEDKPASNQ</sequence>
<dbReference type="HOGENOM" id="CLU_2509262_0_0_5"/>